<comment type="caution">
    <text evidence="1">The sequence shown here is derived from an EMBL/GenBank/DDBJ whole genome shotgun (WGS) entry which is preliminary data.</text>
</comment>
<proteinExistence type="predicted"/>
<evidence type="ECO:0000313" key="1">
    <source>
        <dbReference type="EMBL" id="GAA4027394.1"/>
    </source>
</evidence>
<protein>
    <submittedName>
        <fullName evidence="1">Uncharacterized protein</fullName>
    </submittedName>
</protein>
<reference evidence="2" key="1">
    <citation type="journal article" date="2019" name="Int. J. Syst. Evol. Microbiol.">
        <title>The Global Catalogue of Microorganisms (GCM) 10K type strain sequencing project: providing services to taxonomists for standard genome sequencing and annotation.</title>
        <authorList>
            <consortium name="The Broad Institute Genomics Platform"/>
            <consortium name="The Broad Institute Genome Sequencing Center for Infectious Disease"/>
            <person name="Wu L."/>
            <person name="Ma J."/>
        </authorList>
    </citation>
    <scope>NUCLEOTIDE SEQUENCE [LARGE SCALE GENOMIC DNA]</scope>
    <source>
        <strain evidence="2">JCM 17225</strain>
    </source>
</reference>
<organism evidence="1 2">
    <name type="scientific">Hymenobacter glaciei</name>
    <dbReference type="NCBI Taxonomy" id="877209"/>
    <lineage>
        <taxon>Bacteria</taxon>
        <taxon>Pseudomonadati</taxon>
        <taxon>Bacteroidota</taxon>
        <taxon>Cytophagia</taxon>
        <taxon>Cytophagales</taxon>
        <taxon>Hymenobacteraceae</taxon>
        <taxon>Hymenobacter</taxon>
    </lineage>
</organism>
<evidence type="ECO:0000313" key="2">
    <source>
        <dbReference type="Proteomes" id="UP001501469"/>
    </source>
</evidence>
<name>A0ABP7TJU7_9BACT</name>
<gene>
    <name evidence="1" type="ORF">GCM10022409_09230</name>
</gene>
<dbReference type="EMBL" id="BAABDK010000010">
    <property type="protein sequence ID" value="GAA4027394.1"/>
    <property type="molecule type" value="Genomic_DNA"/>
</dbReference>
<dbReference type="Proteomes" id="UP001501469">
    <property type="component" value="Unassembled WGS sequence"/>
</dbReference>
<keyword evidence="2" id="KW-1185">Reference proteome</keyword>
<sequence length="144" mass="15910">MEAPVADKHDALLAAKTGYDGHHLGDSLSRFTISSLKLVPRLWPAVMYTVPSHTLRLDTIPLSGISYEFWHGKLYQIDFNSRHSGLLEAGKMMYGPGEQVSPTEYRWQGQHSSASYTTNGPINYLRVFDNAAAIQVDSAVATAQ</sequence>
<accession>A0ABP7TJU7</accession>